<evidence type="ECO:0000256" key="1">
    <source>
        <dbReference type="SAM" id="SignalP"/>
    </source>
</evidence>
<dbReference type="Proteomes" id="UP000051802">
    <property type="component" value="Unassembled WGS sequence"/>
</dbReference>
<dbReference type="OrthoDB" id="9787053at2"/>
<dbReference type="RefSeq" id="WP_057649042.1">
    <property type="nucleotide sequence ID" value="NZ_LLXU01000128.1"/>
</dbReference>
<dbReference type="PANTHER" id="PTHR36573">
    <property type="entry name" value="INTERMEMBRANE PHOSPHOLIPID TRANSPORT SYSTEM BINDING PROTEIN MLAC"/>
    <property type="match status" value="1"/>
</dbReference>
<dbReference type="PANTHER" id="PTHR36573:SF1">
    <property type="entry name" value="INTERMEMBRANE PHOSPHOLIPID TRANSPORT SYSTEM BINDING PROTEIN MLAC"/>
    <property type="match status" value="1"/>
</dbReference>
<accession>A0A0Q9ZYA1</accession>
<sequence>MKIRLIPSLLAVALAAATPALALAQTAPAAAAATSNGAATRTVIDTSTRILGTLEQRRAEFRKNPATLRQFIDGELNKSFDRDYAARLVLGLHGRGASDADIKLFADAMADNLMQRYGDALLEFEGKPTFRGKSESALPGNRGVVVATELLRPGNDPTPVDYLMRNVDGVWKIFDVRIEGISYVQTFKTQFDAPLRQKGIAEVAKELRDGTLQAGQQAGGKRSGQ</sequence>
<evidence type="ECO:0000313" key="2">
    <source>
        <dbReference type="EMBL" id="KRG37883.1"/>
    </source>
</evidence>
<dbReference type="PIRSF" id="PIRSF004649">
    <property type="entry name" value="MlaC"/>
    <property type="match status" value="1"/>
</dbReference>
<reference evidence="2 3" key="1">
    <citation type="submission" date="2015-10" db="EMBL/GenBank/DDBJ databases">
        <title>Genome sequencing and analysis of members of genus Stenotrophomonas.</title>
        <authorList>
            <person name="Patil P.P."/>
            <person name="Midha S."/>
            <person name="Patil P.B."/>
        </authorList>
    </citation>
    <scope>NUCLEOTIDE SEQUENCE [LARGE SCALE GENOMIC DNA]</scope>
    <source>
        <strain evidence="2 3">JCM 16536</strain>
    </source>
</reference>
<evidence type="ECO:0000313" key="3">
    <source>
        <dbReference type="Proteomes" id="UP000051802"/>
    </source>
</evidence>
<comment type="caution">
    <text evidence="2">The sequence shown here is derived from an EMBL/GenBank/DDBJ whole genome shotgun (WGS) entry which is preliminary data.</text>
</comment>
<dbReference type="Pfam" id="PF05494">
    <property type="entry name" value="MlaC"/>
    <property type="match status" value="1"/>
</dbReference>
<dbReference type="InterPro" id="IPR042245">
    <property type="entry name" value="Tgt2/MlaC_sf"/>
</dbReference>
<gene>
    <name evidence="2" type="ORF">ARC20_15845</name>
</gene>
<dbReference type="InterPro" id="IPR008869">
    <property type="entry name" value="MlaC/ttg2D"/>
</dbReference>
<keyword evidence="3" id="KW-1185">Reference proteome</keyword>
<dbReference type="STRING" id="676599.ARC20_15845"/>
<proteinExistence type="predicted"/>
<keyword evidence="1" id="KW-0732">Signal</keyword>
<feature type="signal peptide" evidence="1">
    <location>
        <begin position="1"/>
        <end position="22"/>
    </location>
</feature>
<protein>
    <submittedName>
        <fullName evidence="2">Organic solvent ABC transporter</fullName>
    </submittedName>
</protein>
<dbReference type="Gene3D" id="3.10.450.710">
    <property type="entry name" value="Tgt2/MlaC"/>
    <property type="match status" value="1"/>
</dbReference>
<dbReference type="EMBL" id="LLXU01000128">
    <property type="protein sequence ID" value="KRG37883.1"/>
    <property type="molecule type" value="Genomic_DNA"/>
</dbReference>
<name>A0A0Q9ZYA1_9GAMM</name>
<feature type="chain" id="PRO_5006390009" evidence="1">
    <location>
        <begin position="23"/>
        <end position="225"/>
    </location>
</feature>
<organism evidence="2 3">
    <name type="scientific">Stenotrophomonas panacihumi</name>
    <dbReference type="NCBI Taxonomy" id="676599"/>
    <lineage>
        <taxon>Bacteria</taxon>
        <taxon>Pseudomonadati</taxon>
        <taxon>Pseudomonadota</taxon>
        <taxon>Gammaproteobacteria</taxon>
        <taxon>Lysobacterales</taxon>
        <taxon>Lysobacteraceae</taxon>
        <taxon>Stenotrophomonas</taxon>
    </lineage>
</organism>
<dbReference type="AlphaFoldDB" id="A0A0Q9ZYA1"/>